<dbReference type="AlphaFoldDB" id="A0A3B4WNV0"/>
<sequence length="56" mass="6607">MTQYFTDNWRNIQNFQARPDYILIASYPKTGHLNPPSQHPCRSSGPFARWLIPFLI</sequence>
<evidence type="ECO:0000313" key="1">
    <source>
        <dbReference type="Ensembl" id="ENSSLDP00000006424.1"/>
    </source>
</evidence>
<accession>A0A3B4WNV0</accession>
<keyword evidence="2" id="KW-1185">Reference proteome</keyword>
<organism evidence="1 2">
    <name type="scientific">Seriola lalandi dorsalis</name>
    <dbReference type="NCBI Taxonomy" id="1841481"/>
    <lineage>
        <taxon>Eukaryota</taxon>
        <taxon>Metazoa</taxon>
        <taxon>Chordata</taxon>
        <taxon>Craniata</taxon>
        <taxon>Vertebrata</taxon>
        <taxon>Euteleostomi</taxon>
        <taxon>Actinopterygii</taxon>
        <taxon>Neopterygii</taxon>
        <taxon>Teleostei</taxon>
        <taxon>Neoteleostei</taxon>
        <taxon>Acanthomorphata</taxon>
        <taxon>Carangaria</taxon>
        <taxon>Carangiformes</taxon>
        <taxon>Carangidae</taxon>
        <taxon>Seriola</taxon>
    </lineage>
</organism>
<reference evidence="1" key="1">
    <citation type="submission" date="2025-08" db="UniProtKB">
        <authorList>
            <consortium name="Ensembl"/>
        </authorList>
    </citation>
    <scope>IDENTIFICATION</scope>
</reference>
<dbReference type="Gene3D" id="3.40.50.300">
    <property type="entry name" value="P-loop containing nucleotide triphosphate hydrolases"/>
    <property type="match status" value="1"/>
</dbReference>
<proteinExistence type="predicted"/>
<protein>
    <submittedName>
        <fullName evidence="1">Uncharacterized protein</fullName>
    </submittedName>
</protein>
<evidence type="ECO:0000313" key="2">
    <source>
        <dbReference type="Proteomes" id="UP000261360"/>
    </source>
</evidence>
<dbReference type="InterPro" id="IPR027417">
    <property type="entry name" value="P-loop_NTPase"/>
</dbReference>
<dbReference type="Proteomes" id="UP000261360">
    <property type="component" value="Unplaced"/>
</dbReference>
<dbReference type="SUPFAM" id="SSF52540">
    <property type="entry name" value="P-loop containing nucleoside triphosphate hydrolases"/>
    <property type="match status" value="1"/>
</dbReference>
<name>A0A3B4WNV0_SERLL</name>
<reference evidence="1" key="2">
    <citation type="submission" date="2025-09" db="UniProtKB">
        <authorList>
            <consortium name="Ensembl"/>
        </authorList>
    </citation>
    <scope>IDENTIFICATION</scope>
</reference>
<dbReference type="STRING" id="1841481.ENSSLDP00000006424"/>
<dbReference type="Ensembl" id="ENSSLDT00000006642.1">
    <property type="protein sequence ID" value="ENSSLDP00000006424.1"/>
    <property type="gene ID" value="ENSSLDG00000005120.1"/>
</dbReference>